<dbReference type="EMBL" id="UINC01030727">
    <property type="protein sequence ID" value="SVB15587.1"/>
    <property type="molecule type" value="Genomic_DNA"/>
</dbReference>
<evidence type="ECO:0000259" key="9">
    <source>
        <dbReference type="Pfam" id="PF08544"/>
    </source>
</evidence>
<dbReference type="PANTHER" id="PTHR43527:SF2">
    <property type="entry name" value="4-DIPHOSPHOCYTIDYL-2-C-METHYL-D-ERYTHRITOL KINASE, CHLOROPLASTIC"/>
    <property type="match status" value="1"/>
</dbReference>
<name>A0A382BR15_9ZZZZ</name>
<keyword evidence="5" id="KW-0418">Kinase</keyword>
<feature type="domain" description="GHMP kinase N-terminal" evidence="8">
    <location>
        <begin position="31"/>
        <end position="108"/>
    </location>
</feature>
<dbReference type="SUPFAM" id="SSF54211">
    <property type="entry name" value="Ribosomal protein S5 domain 2-like"/>
    <property type="match status" value="1"/>
</dbReference>
<keyword evidence="3" id="KW-0808">Transferase</keyword>
<gene>
    <name evidence="10" type="ORF">METZ01_LOCUS168441</name>
</gene>
<dbReference type="GO" id="GO:0050515">
    <property type="term" value="F:4-(cytidine 5'-diphospho)-2-C-methyl-D-erythritol kinase activity"/>
    <property type="evidence" value="ECO:0007669"/>
    <property type="project" value="UniProtKB-EC"/>
</dbReference>
<accession>A0A382BR15</accession>
<evidence type="ECO:0000259" key="8">
    <source>
        <dbReference type="Pfam" id="PF00288"/>
    </source>
</evidence>
<evidence type="ECO:0000256" key="6">
    <source>
        <dbReference type="ARBA" id="ARBA00022840"/>
    </source>
</evidence>
<feature type="domain" description="GHMP kinase C-terminal" evidence="9">
    <location>
        <begin position="177"/>
        <end position="236"/>
    </location>
</feature>
<dbReference type="Pfam" id="PF00288">
    <property type="entry name" value="GHMP_kinases_N"/>
    <property type="match status" value="1"/>
</dbReference>
<evidence type="ECO:0000256" key="1">
    <source>
        <dbReference type="ARBA" id="ARBA00009684"/>
    </source>
</evidence>
<dbReference type="Pfam" id="PF08544">
    <property type="entry name" value="GHMP_kinases_C"/>
    <property type="match status" value="1"/>
</dbReference>
<dbReference type="NCBIfam" id="TIGR00154">
    <property type="entry name" value="ispE"/>
    <property type="match status" value="1"/>
</dbReference>
<dbReference type="InterPro" id="IPR014721">
    <property type="entry name" value="Ribsml_uS5_D2-typ_fold_subgr"/>
</dbReference>
<dbReference type="Gene3D" id="3.30.70.890">
    <property type="entry name" value="GHMP kinase, C-terminal domain"/>
    <property type="match status" value="1"/>
</dbReference>
<dbReference type="EC" id="2.7.1.148" evidence="2"/>
<dbReference type="GO" id="GO:0016114">
    <property type="term" value="P:terpenoid biosynthetic process"/>
    <property type="evidence" value="ECO:0007669"/>
    <property type="project" value="InterPro"/>
</dbReference>
<dbReference type="PIRSF" id="PIRSF010376">
    <property type="entry name" value="IspE"/>
    <property type="match status" value="1"/>
</dbReference>
<dbReference type="InterPro" id="IPR036554">
    <property type="entry name" value="GHMP_kinase_C_sf"/>
</dbReference>
<dbReference type="SUPFAM" id="SSF55060">
    <property type="entry name" value="GHMP Kinase, C-terminal domain"/>
    <property type="match status" value="1"/>
</dbReference>
<dbReference type="InterPro" id="IPR006204">
    <property type="entry name" value="GHMP_kinase_N_dom"/>
</dbReference>
<evidence type="ECO:0000256" key="4">
    <source>
        <dbReference type="ARBA" id="ARBA00022741"/>
    </source>
</evidence>
<dbReference type="InterPro" id="IPR020568">
    <property type="entry name" value="Ribosomal_Su5_D2-typ_SF"/>
</dbReference>
<evidence type="ECO:0000256" key="2">
    <source>
        <dbReference type="ARBA" id="ARBA00012052"/>
    </source>
</evidence>
<dbReference type="AlphaFoldDB" id="A0A382BR15"/>
<dbReference type="InterPro" id="IPR004424">
    <property type="entry name" value="IspE"/>
</dbReference>
<reference evidence="10" key="1">
    <citation type="submission" date="2018-05" db="EMBL/GenBank/DDBJ databases">
        <authorList>
            <person name="Lanie J.A."/>
            <person name="Ng W.-L."/>
            <person name="Kazmierczak K.M."/>
            <person name="Andrzejewski T.M."/>
            <person name="Davidsen T.M."/>
            <person name="Wayne K.J."/>
            <person name="Tettelin H."/>
            <person name="Glass J.I."/>
            <person name="Rusch D."/>
            <person name="Podicherti R."/>
            <person name="Tsui H.-C.T."/>
            <person name="Winkler M.E."/>
        </authorList>
    </citation>
    <scope>NUCLEOTIDE SEQUENCE</scope>
</reference>
<evidence type="ECO:0000313" key="10">
    <source>
        <dbReference type="EMBL" id="SVB15587.1"/>
    </source>
</evidence>
<dbReference type="PANTHER" id="PTHR43527">
    <property type="entry name" value="4-DIPHOSPHOCYTIDYL-2-C-METHYL-D-ERYTHRITOL KINASE, CHLOROPLASTIC"/>
    <property type="match status" value="1"/>
</dbReference>
<evidence type="ECO:0000256" key="5">
    <source>
        <dbReference type="ARBA" id="ARBA00022777"/>
    </source>
</evidence>
<sequence>MDLHDTLTIKKSEKGCDFSSNVDWLKNDDSNLCVKAWNTMAGYFKLGGISIDLEKRIPPGSGLGGGSSNAATVMKGICDIYDLKISNEEMESIAVTLGADVPFFIRGGTQIGNGIGEKLTPIETLITGTILLVIPDIHIDTGWAYEESKIILEAQREKVNFAGFMQKEKIPFELFENDFEAIVVPAYPEIGILKDALRAAGARFTSLSGSGSTVFGIFDDEADALSAESQIPNQYHTFISHPRP</sequence>
<dbReference type="HAMAP" id="MF_00061">
    <property type="entry name" value="IspE"/>
    <property type="match status" value="1"/>
</dbReference>
<keyword evidence="6" id="KW-0067">ATP-binding</keyword>
<dbReference type="InterPro" id="IPR013750">
    <property type="entry name" value="GHMP_kinase_C_dom"/>
</dbReference>
<dbReference type="Gene3D" id="3.30.230.10">
    <property type="match status" value="1"/>
</dbReference>
<protein>
    <recommendedName>
        <fullName evidence="2">4-(cytidine 5'-diphospho)-2-C-methyl-D-erythritol kinase</fullName>
        <ecNumber evidence="2">2.7.1.148</ecNumber>
    </recommendedName>
    <alternativeName>
        <fullName evidence="7">4-(cytidine-5'-diphospho)-2-C-methyl-D-erythritol kinase</fullName>
    </alternativeName>
</protein>
<evidence type="ECO:0000256" key="3">
    <source>
        <dbReference type="ARBA" id="ARBA00022679"/>
    </source>
</evidence>
<comment type="similarity">
    <text evidence="1">Belongs to the GHMP kinase family. IspE subfamily.</text>
</comment>
<keyword evidence="4" id="KW-0547">Nucleotide-binding</keyword>
<organism evidence="10">
    <name type="scientific">marine metagenome</name>
    <dbReference type="NCBI Taxonomy" id="408172"/>
    <lineage>
        <taxon>unclassified sequences</taxon>
        <taxon>metagenomes</taxon>
        <taxon>ecological metagenomes</taxon>
    </lineage>
</organism>
<evidence type="ECO:0000256" key="7">
    <source>
        <dbReference type="ARBA" id="ARBA00032554"/>
    </source>
</evidence>
<proteinExistence type="inferred from homology"/>
<dbReference type="GO" id="GO:0005524">
    <property type="term" value="F:ATP binding"/>
    <property type="evidence" value="ECO:0007669"/>
    <property type="project" value="UniProtKB-KW"/>
</dbReference>